<proteinExistence type="predicted"/>
<keyword evidence="2" id="KW-1185">Reference proteome</keyword>
<organism evidence="1 2">
    <name type="scientific">Mucilaginibacter gotjawali</name>
    <dbReference type="NCBI Taxonomy" id="1550579"/>
    <lineage>
        <taxon>Bacteria</taxon>
        <taxon>Pseudomonadati</taxon>
        <taxon>Bacteroidota</taxon>
        <taxon>Sphingobacteriia</taxon>
        <taxon>Sphingobacteriales</taxon>
        <taxon>Sphingobacteriaceae</taxon>
        <taxon>Mucilaginibacter</taxon>
    </lineage>
</organism>
<dbReference type="Proteomes" id="UP000218263">
    <property type="component" value="Chromosome"/>
</dbReference>
<dbReference type="EMBL" id="AP017313">
    <property type="protein sequence ID" value="BAU54641.1"/>
    <property type="molecule type" value="Genomic_DNA"/>
</dbReference>
<dbReference type="KEGG" id="mgot:MgSA37_02817"/>
<dbReference type="SUPFAM" id="SSF55961">
    <property type="entry name" value="Bet v1-like"/>
    <property type="match status" value="1"/>
</dbReference>
<reference evidence="1 2" key="1">
    <citation type="submission" date="2015-12" db="EMBL/GenBank/DDBJ databases">
        <title>Genome sequence of Mucilaginibacter gotjawali.</title>
        <authorList>
            <person name="Lee J.S."/>
            <person name="Lee K.C."/>
            <person name="Kim K.K."/>
            <person name="Lee B.W."/>
        </authorList>
    </citation>
    <scope>NUCLEOTIDE SEQUENCE [LARGE SCALE GENOMIC DNA]</scope>
    <source>
        <strain evidence="1 2">SA3-7</strain>
    </source>
</reference>
<gene>
    <name evidence="1" type="ORF">MgSA37_02817</name>
</gene>
<evidence type="ECO:0000313" key="2">
    <source>
        <dbReference type="Proteomes" id="UP000218263"/>
    </source>
</evidence>
<dbReference type="CDD" id="cd07814">
    <property type="entry name" value="SRPBCC_CalC_Aha1-like"/>
    <property type="match status" value="1"/>
</dbReference>
<dbReference type="Gene3D" id="3.30.530.20">
    <property type="match status" value="1"/>
</dbReference>
<dbReference type="OrthoDB" id="9800631at2"/>
<dbReference type="RefSeq" id="WP_096352657.1">
    <property type="nucleotide sequence ID" value="NZ_AP017313.1"/>
</dbReference>
<protein>
    <submittedName>
        <fullName evidence="1">Uncharacterized protein</fullName>
    </submittedName>
</protein>
<evidence type="ECO:0000313" key="1">
    <source>
        <dbReference type="EMBL" id="BAU54641.1"/>
    </source>
</evidence>
<dbReference type="InterPro" id="IPR023393">
    <property type="entry name" value="START-like_dom_sf"/>
</dbReference>
<sequence>MAQLTETDFSQFKLRVNIKTSIENAYRAWTTAAGLKAWFLGGLVFTDENGAQRPDDSPAQVNDSYTCYSANKPGLVLITGKILKVNGKDVFSFTFSKGCPVTITIYSEQNETIVELIESNLPTDEETIRRHYVGDSKGWIFYLTNLKSVLEGGLDLRNRNEDIKNVITH</sequence>
<dbReference type="AlphaFoldDB" id="A0A120MZ25"/>
<accession>A0A120MZ25</accession>
<name>A0A120MZ25_9SPHI</name>